<comment type="caution">
    <text evidence="1">The sequence shown here is derived from an EMBL/GenBank/DDBJ whole genome shotgun (WGS) entry which is preliminary data.</text>
</comment>
<evidence type="ECO:0000313" key="2">
    <source>
        <dbReference type="Proteomes" id="UP000645390"/>
    </source>
</evidence>
<gene>
    <name evidence="1" type="ORF">GCM10008119_00470</name>
</gene>
<evidence type="ECO:0000313" key="1">
    <source>
        <dbReference type="EMBL" id="GGI22003.1"/>
    </source>
</evidence>
<keyword evidence="2" id="KW-1185">Reference proteome</keyword>
<dbReference type="EMBL" id="BMDJ01000001">
    <property type="protein sequence ID" value="GGI22003.1"/>
    <property type="molecule type" value="Genomic_DNA"/>
</dbReference>
<proteinExistence type="predicted"/>
<accession>A0ABQ2BBH2</accession>
<dbReference type="Proteomes" id="UP000645390">
    <property type="component" value="Unassembled WGS sequence"/>
</dbReference>
<protein>
    <submittedName>
        <fullName evidence="1">Uncharacterized protein</fullName>
    </submittedName>
</protein>
<sequence length="122" mass="14418">MCAGKSGTIVQFNYFLMCKTLVLAQNENITIAQCCNCRVLNIWRAGLLMNFSFEQFDIFYCATKKLEFNNYIENRPDGKEVVILSTPFPDISLVFTREEWREFFEKIEEATFMQRVYELVHN</sequence>
<name>A0ABQ2BBH2_9SPHI</name>
<reference evidence="2" key="1">
    <citation type="journal article" date="2019" name="Int. J. Syst. Evol. Microbiol.">
        <title>The Global Catalogue of Microorganisms (GCM) 10K type strain sequencing project: providing services to taxonomists for standard genome sequencing and annotation.</title>
        <authorList>
            <consortium name="The Broad Institute Genomics Platform"/>
            <consortium name="The Broad Institute Genome Sequencing Center for Infectious Disease"/>
            <person name="Wu L."/>
            <person name="Ma J."/>
        </authorList>
    </citation>
    <scope>NUCLEOTIDE SEQUENCE [LARGE SCALE GENOMIC DNA]</scope>
    <source>
        <strain evidence="2">CCM 8939</strain>
    </source>
</reference>
<organism evidence="1 2">
    <name type="scientific">Pedobacter mendelii</name>
    <dbReference type="NCBI Taxonomy" id="1908240"/>
    <lineage>
        <taxon>Bacteria</taxon>
        <taxon>Pseudomonadati</taxon>
        <taxon>Bacteroidota</taxon>
        <taxon>Sphingobacteriia</taxon>
        <taxon>Sphingobacteriales</taxon>
        <taxon>Sphingobacteriaceae</taxon>
        <taxon>Pedobacter</taxon>
    </lineage>
</organism>